<dbReference type="SUPFAM" id="SSF51679">
    <property type="entry name" value="Bacterial luciferase-like"/>
    <property type="match status" value="1"/>
</dbReference>
<comment type="caution">
    <text evidence="4">The sequence shown here is derived from an EMBL/GenBank/DDBJ whole genome shotgun (WGS) entry which is preliminary data.</text>
</comment>
<dbReference type="InterPro" id="IPR050766">
    <property type="entry name" value="Bact_Lucif_Oxidored"/>
</dbReference>
<dbReference type="InterPro" id="IPR011251">
    <property type="entry name" value="Luciferase-like_dom"/>
</dbReference>
<keyword evidence="1" id="KW-0560">Oxidoreductase</keyword>
<dbReference type="CDD" id="cd00347">
    <property type="entry name" value="Flavin_utilizing_monoxygenases"/>
    <property type="match status" value="1"/>
</dbReference>
<feature type="domain" description="Luciferase-like" evidence="3">
    <location>
        <begin position="1"/>
        <end position="342"/>
    </location>
</feature>
<evidence type="ECO:0000256" key="2">
    <source>
        <dbReference type="ARBA" id="ARBA00023033"/>
    </source>
</evidence>
<reference evidence="5" key="1">
    <citation type="journal article" date="2019" name="Int. J. Syst. Evol. Microbiol.">
        <title>The Global Catalogue of Microorganisms (GCM) 10K type strain sequencing project: providing services to taxonomists for standard genome sequencing and annotation.</title>
        <authorList>
            <consortium name="The Broad Institute Genomics Platform"/>
            <consortium name="The Broad Institute Genome Sequencing Center for Infectious Disease"/>
            <person name="Wu L."/>
            <person name="Ma J."/>
        </authorList>
    </citation>
    <scope>NUCLEOTIDE SEQUENCE [LARGE SCALE GENOMIC DNA]</scope>
    <source>
        <strain evidence="5">CGMCC 4.1542</strain>
    </source>
</reference>
<keyword evidence="5" id="KW-1185">Reference proteome</keyword>
<dbReference type="InterPro" id="IPR036661">
    <property type="entry name" value="Luciferase-like_sf"/>
</dbReference>
<gene>
    <name evidence="4" type="ORF">ACFPRC_37060</name>
</gene>
<protein>
    <submittedName>
        <fullName evidence="4">LLM class flavin-dependent oxidoreductase</fullName>
    </submittedName>
</protein>
<dbReference type="Proteomes" id="UP001595855">
    <property type="component" value="Unassembled WGS sequence"/>
</dbReference>
<organism evidence="4 5">
    <name type="scientific">Streptomyces lienomycini</name>
    <dbReference type="NCBI Taxonomy" id="284035"/>
    <lineage>
        <taxon>Bacteria</taxon>
        <taxon>Bacillati</taxon>
        <taxon>Actinomycetota</taxon>
        <taxon>Actinomycetes</taxon>
        <taxon>Kitasatosporales</taxon>
        <taxon>Streptomycetaceae</taxon>
        <taxon>Streptomyces</taxon>
    </lineage>
</organism>
<dbReference type="EMBL" id="JBHSJO010000003">
    <property type="protein sequence ID" value="MFC5020428.1"/>
    <property type="molecule type" value="Genomic_DNA"/>
</dbReference>
<evidence type="ECO:0000259" key="3">
    <source>
        <dbReference type="Pfam" id="PF00296"/>
    </source>
</evidence>
<keyword evidence="2" id="KW-0503">Monooxygenase</keyword>
<accession>A0ABV9X970</accession>
<dbReference type="Gene3D" id="3.20.20.30">
    <property type="entry name" value="Luciferase-like domain"/>
    <property type="match status" value="1"/>
</dbReference>
<evidence type="ECO:0000256" key="1">
    <source>
        <dbReference type="ARBA" id="ARBA00023002"/>
    </source>
</evidence>
<dbReference type="Pfam" id="PF00296">
    <property type="entry name" value="Bac_luciferase"/>
    <property type="match status" value="1"/>
</dbReference>
<evidence type="ECO:0000313" key="5">
    <source>
        <dbReference type="Proteomes" id="UP001595855"/>
    </source>
</evidence>
<proteinExistence type="predicted"/>
<sequence>MRFGLLYHHQVPRPWTQDSEERVIRESLEQIELADRLGFDYAWATEHHFLDEYSHSSAPEVFLAAAAAKTDKIRLAHGIVSLPPAVNHPVRVAERLATLDLISGGRVEFGSGQGSTQHELGAFHIDRATKREQWREAIDVVVRLLTEVPFTGHDGTHVSVPPRNLLPKPKQNPHPPLWMACSNPASVEDAGRNGMGALSFAFIGVDEARERVEAYYRAIESDDCVPVGRAVNANFAVVLPFMLAADEATALERGLDGVHFYASAFSHFYLKGRHRPGVTDLSAQFAAERAQGKTVADQNVSGDDLTQAGSLSDFEQALRRGIGDPQKIRDLIRAHEEAGVDQIIFQVQLGNTRHEHIMEALELFAREVMPEFAERRPGRDLAKKQRLAVPVKAALDRVPARTADVCDYVIATDLETFAPPAG</sequence>
<evidence type="ECO:0000313" key="4">
    <source>
        <dbReference type="EMBL" id="MFC5020428.1"/>
    </source>
</evidence>
<dbReference type="RefSeq" id="WP_328661839.1">
    <property type="nucleotide sequence ID" value="NZ_BAAATN010000029.1"/>
</dbReference>
<dbReference type="PANTHER" id="PTHR30137">
    <property type="entry name" value="LUCIFERASE-LIKE MONOOXYGENASE"/>
    <property type="match status" value="1"/>
</dbReference>
<name>A0ABV9X970_9ACTN</name>
<dbReference type="PANTHER" id="PTHR30137:SF8">
    <property type="entry name" value="BLR5498 PROTEIN"/>
    <property type="match status" value="1"/>
</dbReference>